<organism evidence="1 2">
    <name type="scientific">Rhodopirellula baltica (strain DSM 10527 / NCIMB 13988 / SH1)</name>
    <dbReference type="NCBI Taxonomy" id="243090"/>
    <lineage>
        <taxon>Bacteria</taxon>
        <taxon>Pseudomonadati</taxon>
        <taxon>Planctomycetota</taxon>
        <taxon>Planctomycetia</taxon>
        <taxon>Pirellulales</taxon>
        <taxon>Pirellulaceae</taxon>
        <taxon>Rhodopirellula</taxon>
    </lineage>
</organism>
<sequence length="39" mass="4651">MNRNFTLSLRHALLGWLRWLAFERFWQTPLFPCATAAKS</sequence>
<accession>Q7UNT6</accession>
<dbReference type="PATRIC" id="fig|243090.15.peg.3564"/>
<dbReference type="STRING" id="243090.RB7386"/>
<dbReference type="InParanoid" id="Q7UNT6"/>
<evidence type="ECO:0000313" key="2">
    <source>
        <dbReference type="Proteomes" id="UP000001025"/>
    </source>
</evidence>
<reference evidence="1 2" key="1">
    <citation type="journal article" date="2003" name="Proc. Natl. Acad. Sci. U.S.A.">
        <title>Complete genome sequence of the marine planctomycete Pirellula sp. strain 1.</title>
        <authorList>
            <person name="Gloeckner F.O."/>
            <person name="Kube M."/>
            <person name="Bauer M."/>
            <person name="Teeling H."/>
            <person name="Lombardot T."/>
            <person name="Ludwig W."/>
            <person name="Gade D."/>
            <person name="Beck A."/>
            <person name="Borzym K."/>
            <person name="Heitmann K."/>
            <person name="Rabus R."/>
            <person name="Schlesner H."/>
            <person name="Amann R."/>
            <person name="Reinhardt R."/>
        </authorList>
    </citation>
    <scope>NUCLEOTIDE SEQUENCE [LARGE SCALE GENOMIC DNA]</scope>
    <source>
        <strain evidence="2">DSM 10527 / NCIMB 13988 / SH1</strain>
    </source>
</reference>
<dbReference type="Proteomes" id="UP000001025">
    <property type="component" value="Chromosome"/>
</dbReference>
<proteinExistence type="predicted"/>
<keyword evidence="2" id="KW-1185">Reference proteome</keyword>
<dbReference type="EnsemblBacteria" id="CAD75329">
    <property type="protein sequence ID" value="CAD75329"/>
    <property type="gene ID" value="RB7386"/>
</dbReference>
<protein>
    <submittedName>
        <fullName evidence="1">Uncharacterized protein</fullName>
    </submittedName>
</protein>
<evidence type="ECO:0000313" key="1">
    <source>
        <dbReference type="EMBL" id="CAD75329.1"/>
    </source>
</evidence>
<name>Q7UNT6_RHOBA</name>
<dbReference type="HOGENOM" id="CLU_3316006_0_0_0"/>
<gene>
    <name evidence="1" type="ordered locus">RB7386</name>
</gene>
<dbReference type="EMBL" id="BX294146">
    <property type="protein sequence ID" value="CAD75329.1"/>
    <property type="molecule type" value="Genomic_DNA"/>
</dbReference>
<dbReference type="AlphaFoldDB" id="Q7UNT6"/>
<dbReference type="KEGG" id="rba:RB7386"/>